<comment type="caution">
    <text evidence="2">The sequence shown here is derived from an EMBL/GenBank/DDBJ whole genome shotgun (WGS) entry which is preliminary data.</text>
</comment>
<keyword evidence="3" id="KW-1185">Reference proteome</keyword>
<name>A0ABR1YZC6_9PEZI</name>
<dbReference type="PANTHER" id="PTHR40630">
    <property type="entry name" value="POSSIBLE DNA-BINDING PROTEIN"/>
    <property type="match status" value="1"/>
</dbReference>
<dbReference type="EMBL" id="JBBWRZ010000002">
    <property type="protein sequence ID" value="KAK8243989.1"/>
    <property type="molecule type" value="Genomic_DNA"/>
</dbReference>
<reference evidence="2 3" key="1">
    <citation type="submission" date="2024-04" db="EMBL/GenBank/DDBJ databases">
        <title>Phyllosticta paracitricarpa is synonymous to the EU quarantine fungus P. citricarpa based on phylogenomic analyses.</title>
        <authorList>
            <consortium name="Lawrence Berkeley National Laboratory"/>
            <person name="Van Ingen-Buijs V.A."/>
            <person name="Van Westerhoven A.C."/>
            <person name="Haridas S."/>
            <person name="Skiadas P."/>
            <person name="Martin F."/>
            <person name="Groenewald J.Z."/>
            <person name="Crous P.W."/>
            <person name="Seidl M.F."/>
        </authorList>
    </citation>
    <scope>NUCLEOTIDE SEQUENCE [LARGE SCALE GENOMIC DNA]</scope>
    <source>
        <strain evidence="2 3">CBS 123374</strain>
    </source>
</reference>
<organism evidence="2 3">
    <name type="scientific">Phyllosticta capitalensis</name>
    <dbReference type="NCBI Taxonomy" id="121624"/>
    <lineage>
        <taxon>Eukaryota</taxon>
        <taxon>Fungi</taxon>
        <taxon>Dikarya</taxon>
        <taxon>Ascomycota</taxon>
        <taxon>Pezizomycotina</taxon>
        <taxon>Dothideomycetes</taxon>
        <taxon>Dothideomycetes incertae sedis</taxon>
        <taxon>Botryosphaeriales</taxon>
        <taxon>Phyllostictaceae</taxon>
        <taxon>Phyllosticta</taxon>
    </lineage>
</organism>
<gene>
    <name evidence="2" type="ORF">HDK90DRAFT_507752</name>
</gene>
<accession>A0ABR1YZC6</accession>
<dbReference type="PANTHER" id="PTHR40630:SF1">
    <property type="entry name" value="DNA-BINDING PROTEIN"/>
    <property type="match status" value="1"/>
</dbReference>
<evidence type="ECO:0008006" key="4">
    <source>
        <dbReference type="Google" id="ProtNLM"/>
    </source>
</evidence>
<feature type="region of interest" description="Disordered" evidence="1">
    <location>
        <begin position="26"/>
        <end position="54"/>
    </location>
</feature>
<proteinExistence type="predicted"/>
<evidence type="ECO:0000313" key="2">
    <source>
        <dbReference type="EMBL" id="KAK8243989.1"/>
    </source>
</evidence>
<dbReference type="Pfam" id="PF11338">
    <property type="entry name" value="DUF3140"/>
    <property type="match status" value="1"/>
</dbReference>
<evidence type="ECO:0000313" key="3">
    <source>
        <dbReference type="Proteomes" id="UP001492380"/>
    </source>
</evidence>
<protein>
    <recommendedName>
        <fullName evidence="4">DNA-binding protein</fullName>
    </recommendedName>
</protein>
<dbReference type="Proteomes" id="UP001492380">
    <property type="component" value="Unassembled WGS sequence"/>
</dbReference>
<feature type="compositionally biased region" description="Basic and acidic residues" evidence="1">
    <location>
        <begin position="38"/>
        <end position="54"/>
    </location>
</feature>
<evidence type="ECO:0000256" key="1">
    <source>
        <dbReference type="SAM" id="MobiDB-lite"/>
    </source>
</evidence>
<dbReference type="InterPro" id="IPR021487">
    <property type="entry name" value="DUF3140"/>
</dbReference>
<sequence length="120" mass="13836">MVKDIETVIQEFNELVNMTPSELKDWLGTEESTGSGWGKDDGSGETVGHESGRRIIEILEKNPRKDPEKYDEDDVDHMRRVVAYCKRHLAQEEHAKKNPDSKSYRIIRSLKNWGHDAQKA</sequence>